<comment type="caution">
    <text evidence="1">The sequence shown here is derived from an EMBL/GenBank/DDBJ whole genome shotgun (WGS) entry which is preliminary data.</text>
</comment>
<evidence type="ECO:0000313" key="1">
    <source>
        <dbReference type="EMBL" id="KAG5574516.1"/>
    </source>
</evidence>
<reference evidence="1 2" key="1">
    <citation type="submission" date="2020-09" db="EMBL/GenBank/DDBJ databases">
        <title>De no assembly of potato wild relative species, Solanum commersonii.</title>
        <authorList>
            <person name="Cho K."/>
        </authorList>
    </citation>
    <scope>NUCLEOTIDE SEQUENCE [LARGE SCALE GENOMIC DNA]</scope>
    <source>
        <strain evidence="1">LZ3.2</strain>
        <tissue evidence="1">Leaf</tissue>
    </source>
</reference>
<keyword evidence="2" id="KW-1185">Reference proteome</keyword>
<protein>
    <submittedName>
        <fullName evidence="1">Uncharacterized protein</fullName>
    </submittedName>
</protein>
<proteinExistence type="predicted"/>
<dbReference type="AlphaFoldDB" id="A0A9J5WH04"/>
<gene>
    <name evidence="1" type="ORF">H5410_054650</name>
</gene>
<sequence>MRVTPISLNLCHAPANAGFADLCQIARFSITVRCKDMHYSNLSVLITPTVRSLSLVNRCVCINSVYHALIIFVLNRGSIGNSLSTLRSKIKHFLCLFHPSYPTSSYKLPSCHYTKHRSQSNRSFLHIKRAARRTKLTLFPREGPDHRVFCTQPYPVFPEETVFTV</sequence>
<organism evidence="1 2">
    <name type="scientific">Solanum commersonii</name>
    <name type="common">Commerson's wild potato</name>
    <name type="synonym">Commerson's nightshade</name>
    <dbReference type="NCBI Taxonomy" id="4109"/>
    <lineage>
        <taxon>Eukaryota</taxon>
        <taxon>Viridiplantae</taxon>
        <taxon>Streptophyta</taxon>
        <taxon>Embryophyta</taxon>
        <taxon>Tracheophyta</taxon>
        <taxon>Spermatophyta</taxon>
        <taxon>Magnoliopsida</taxon>
        <taxon>eudicotyledons</taxon>
        <taxon>Gunneridae</taxon>
        <taxon>Pentapetalae</taxon>
        <taxon>asterids</taxon>
        <taxon>lamiids</taxon>
        <taxon>Solanales</taxon>
        <taxon>Solanaceae</taxon>
        <taxon>Solanoideae</taxon>
        <taxon>Solaneae</taxon>
        <taxon>Solanum</taxon>
    </lineage>
</organism>
<evidence type="ECO:0000313" key="2">
    <source>
        <dbReference type="Proteomes" id="UP000824120"/>
    </source>
</evidence>
<dbReference type="EMBL" id="JACXVP010000011">
    <property type="protein sequence ID" value="KAG5574516.1"/>
    <property type="molecule type" value="Genomic_DNA"/>
</dbReference>
<accession>A0A9J5WH04</accession>
<dbReference type="Proteomes" id="UP000824120">
    <property type="component" value="Chromosome 11"/>
</dbReference>
<name>A0A9J5WH04_SOLCO</name>